<evidence type="ECO:0000259" key="2">
    <source>
        <dbReference type="Pfam" id="PF07596"/>
    </source>
</evidence>
<sequence>MTHSLPARRAFTLVELLVVIAIIGVLIALLLPAVQQAREAARRMQCSNNLKQQGLALHTYHDAYLSFPPGELTRSRISWQALVLPQIEQSALRDQLETAGAFTADGSSSKPYWHSNPAIISTGTTPLAKTILPAYMCPSDPTPELNDRIASTDSTYPGIYAKSNYVGAYTAAYYNAAGTKTEDRKAMFYENSKRKFRDITDGTSNTIAVTERAGVHVYVASLWIGWHDLAGPIPHSYPFTLRVRINRLSNDTDYAINGTILHSTSSLHPGGAQFLLCDGSSRFISETINMQTYAALGTVDGGEVIGDY</sequence>
<reference evidence="3" key="1">
    <citation type="submission" date="2021-11" db="EMBL/GenBank/DDBJ databases">
        <title>Genome sequence.</title>
        <authorList>
            <person name="Sun Q."/>
        </authorList>
    </citation>
    <scope>NUCLEOTIDE SEQUENCE</scope>
    <source>
        <strain evidence="3">JC732</strain>
    </source>
</reference>
<organism evidence="3 4">
    <name type="scientific">Blastopirellula sediminis</name>
    <dbReference type="NCBI Taxonomy" id="2894196"/>
    <lineage>
        <taxon>Bacteria</taxon>
        <taxon>Pseudomonadati</taxon>
        <taxon>Planctomycetota</taxon>
        <taxon>Planctomycetia</taxon>
        <taxon>Pirellulales</taxon>
        <taxon>Pirellulaceae</taxon>
        <taxon>Blastopirellula</taxon>
    </lineage>
</organism>
<dbReference type="SUPFAM" id="SSF54523">
    <property type="entry name" value="Pili subunits"/>
    <property type="match status" value="1"/>
</dbReference>
<dbReference type="InterPro" id="IPR012902">
    <property type="entry name" value="N_methyl_site"/>
</dbReference>
<dbReference type="InterPro" id="IPR011453">
    <property type="entry name" value="DUF1559"/>
</dbReference>
<keyword evidence="1" id="KW-1133">Transmembrane helix</keyword>
<keyword evidence="4" id="KW-1185">Reference proteome</keyword>
<dbReference type="Pfam" id="PF07963">
    <property type="entry name" value="N_methyl"/>
    <property type="match status" value="1"/>
</dbReference>
<proteinExistence type="predicted"/>
<dbReference type="Pfam" id="PF07596">
    <property type="entry name" value="SBP_bac_10"/>
    <property type="match status" value="1"/>
</dbReference>
<dbReference type="NCBIfam" id="TIGR04294">
    <property type="entry name" value="pre_pil_HX9DG"/>
    <property type="match status" value="1"/>
</dbReference>
<dbReference type="InterPro" id="IPR027558">
    <property type="entry name" value="Pre_pil_HX9DG_C"/>
</dbReference>
<dbReference type="InterPro" id="IPR045584">
    <property type="entry name" value="Pilin-like"/>
</dbReference>
<feature type="domain" description="DUF1559" evidence="2">
    <location>
        <begin position="35"/>
        <end position="290"/>
    </location>
</feature>
<protein>
    <submittedName>
        <fullName evidence="3">DUF1559 domain-containing protein</fullName>
    </submittedName>
</protein>
<keyword evidence="1" id="KW-0472">Membrane</keyword>
<dbReference type="AlphaFoldDB" id="A0A9X1MT06"/>
<dbReference type="Gene3D" id="3.30.700.10">
    <property type="entry name" value="Glycoprotein, Type 4 Pilin"/>
    <property type="match status" value="1"/>
</dbReference>
<evidence type="ECO:0000313" key="3">
    <source>
        <dbReference type="EMBL" id="MCC9631950.1"/>
    </source>
</evidence>
<keyword evidence="1" id="KW-0812">Transmembrane</keyword>
<evidence type="ECO:0000256" key="1">
    <source>
        <dbReference type="SAM" id="Phobius"/>
    </source>
</evidence>
<evidence type="ECO:0000313" key="4">
    <source>
        <dbReference type="Proteomes" id="UP001139103"/>
    </source>
</evidence>
<gene>
    <name evidence="3" type="ORF">LOC68_26440</name>
</gene>
<feature type="transmembrane region" description="Helical" evidence="1">
    <location>
        <begin position="12"/>
        <end position="34"/>
    </location>
</feature>
<comment type="caution">
    <text evidence="3">The sequence shown here is derived from an EMBL/GenBank/DDBJ whole genome shotgun (WGS) entry which is preliminary data.</text>
</comment>
<dbReference type="PANTHER" id="PTHR30093">
    <property type="entry name" value="GENERAL SECRETION PATHWAY PROTEIN G"/>
    <property type="match status" value="1"/>
</dbReference>
<dbReference type="Proteomes" id="UP001139103">
    <property type="component" value="Unassembled WGS sequence"/>
</dbReference>
<accession>A0A9X1MT06</accession>
<name>A0A9X1MT06_9BACT</name>
<dbReference type="RefSeq" id="WP_230224810.1">
    <property type="nucleotide sequence ID" value="NZ_JAJKFT010000010.1"/>
</dbReference>
<dbReference type="NCBIfam" id="TIGR02532">
    <property type="entry name" value="IV_pilin_GFxxxE"/>
    <property type="match status" value="1"/>
</dbReference>
<dbReference type="EMBL" id="JAJKFT010000010">
    <property type="protein sequence ID" value="MCC9631950.1"/>
    <property type="molecule type" value="Genomic_DNA"/>
</dbReference>
<dbReference type="PANTHER" id="PTHR30093:SF2">
    <property type="entry name" value="TYPE II SECRETION SYSTEM PROTEIN H"/>
    <property type="match status" value="1"/>
</dbReference>